<keyword evidence="3" id="KW-1185">Reference proteome</keyword>
<accession>A0A8X6Q0A0</accession>
<dbReference type="AlphaFoldDB" id="A0A8X6Q0A0"/>
<dbReference type="Proteomes" id="UP000887013">
    <property type="component" value="Unassembled WGS sequence"/>
</dbReference>
<dbReference type="EMBL" id="BMAW01026696">
    <property type="protein sequence ID" value="GFT98476.1"/>
    <property type="molecule type" value="Genomic_DNA"/>
</dbReference>
<reference evidence="2" key="1">
    <citation type="submission" date="2020-08" db="EMBL/GenBank/DDBJ databases">
        <title>Multicomponent nature underlies the extraordinary mechanical properties of spider dragline silk.</title>
        <authorList>
            <person name="Kono N."/>
            <person name="Nakamura H."/>
            <person name="Mori M."/>
            <person name="Yoshida Y."/>
            <person name="Ohtoshi R."/>
            <person name="Malay A.D."/>
            <person name="Moran D.A.P."/>
            <person name="Tomita M."/>
            <person name="Numata K."/>
            <person name="Arakawa K."/>
        </authorList>
    </citation>
    <scope>NUCLEOTIDE SEQUENCE</scope>
</reference>
<evidence type="ECO:0000313" key="2">
    <source>
        <dbReference type="EMBL" id="GFT98476.1"/>
    </source>
</evidence>
<proteinExistence type="predicted"/>
<protein>
    <submittedName>
        <fullName evidence="2">Uncharacterized protein</fullName>
    </submittedName>
</protein>
<sequence length="147" mass="16221">MGPTESCGFSKCSLKMAQSNGITSLKIGPVGRTLGLPKFQSIIFYVFASQKSPDGSDYTILVQGDEASNFLSVLRLDSEPMASSGESDMSPDWSLKILSNAFWHEVLAFIGRQSGEVQVWARNREVTSQPPMNRFVRVTPQTLVRDE</sequence>
<gene>
    <name evidence="1" type="ORF">NPIL_337151</name>
    <name evidence="2" type="ORF">NPIL_462841</name>
</gene>
<dbReference type="EMBL" id="BMAW01043914">
    <property type="protein sequence ID" value="GFS41713.1"/>
    <property type="molecule type" value="Genomic_DNA"/>
</dbReference>
<organism evidence="2 3">
    <name type="scientific">Nephila pilipes</name>
    <name type="common">Giant wood spider</name>
    <name type="synonym">Nephila maculata</name>
    <dbReference type="NCBI Taxonomy" id="299642"/>
    <lineage>
        <taxon>Eukaryota</taxon>
        <taxon>Metazoa</taxon>
        <taxon>Ecdysozoa</taxon>
        <taxon>Arthropoda</taxon>
        <taxon>Chelicerata</taxon>
        <taxon>Arachnida</taxon>
        <taxon>Araneae</taxon>
        <taxon>Araneomorphae</taxon>
        <taxon>Entelegynae</taxon>
        <taxon>Araneoidea</taxon>
        <taxon>Nephilidae</taxon>
        <taxon>Nephila</taxon>
    </lineage>
</organism>
<name>A0A8X6Q0A0_NEPPI</name>
<evidence type="ECO:0000313" key="3">
    <source>
        <dbReference type="Proteomes" id="UP000887013"/>
    </source>
</evidence>
<evidence type="ECO:0000313" key="1">
    <source>
        <dbReference type="EMBL" id="GFS41713.1"/>
    </source>
</evidence>
<comment type="caution">
    <text evidence="2">The sequence shown here is derived from an EMBL/GenBank/DDBJ whole genome shotgun (WGS) entry which is preliminary data.</text>
</comment>